<protein>
    <submittedName>
        <fullName evidence="2">Uncharacterized protein</fullName>
    </submittedName>
</protein>
<gene>
    <name evidence="2" type="ORF">D1Z90_07100</name>
</gene>
<organism evidence="2 3">
    <name type="scientific">Motilimonas pumila</name>
    <dbReference type="NCBI Taxonomy" id="2303987"/>
    <lineage>
        <taxon>Bacteria</taxon>
        <taxon>Pseudomonadati</taxon>
        <taxon>Pseudomonadota</taxon>
        <taxon>Gammaproteobacteria</taxon>
        <taxon>Alteromonadales</taxon>
        <taxon>Alteromonadales genera incertae sedis</taxon>
        <taxon>Motilimonas</taxon>
    </lineage>
</organism>
<evidence type="ECO:0000313" key="2">
    <source>
        <dbReference type="EMBL" id="RJG48962.1"/>
    </source>
</evidence>
<reference evidence="2 3" key="1">
    <citation type="submission" date="2018-09" db="EMBL/GenBank/DDBJ databases">
        <authorList>
            <person name="Wang F."/>
        </authorList>
    </citation>
    <scope>NUCLEOTIDE SEQUENCE [LARGE SCALE GENOMIC DNA]</scope>
    <source>
        <strain evidence="2 3">PLHSC7-2</strain>
    </source>
</reference>
<dbReference type="EMBL" id="QZCH01000006">
    <property type="protein sequence ID" value="RJG48962.1"/>
    <property type="molecule type" value="Genomic_DNA"/>
</dbReference>
<dbReference type="Proteomes" id="UP000283255">
    <property type="component" value="Unassembled WGS sequence"/>
</dbReference>
<evidence type="ECO:0000256" key="1">
    <source>
        <dbReference type="SAM" id="Phobius"/>
    </source>
</evidence>
<keyword evidence="3" id="KW-1185">Reference proteome</keyword>
<dbReference type="AlphaFoldDB" id="A0A418YGI2"/>
<keyword evidence="1" id="KW-1133">Transmembrane helix</keyword>
<comment type="caution">
    <text evidence="2">The sequence shown here is derived from an EMBL/GenBank/DDBJ whole genome shotgun (WGS) entry which is preliminary data.</text>
</comment>
<keyword evidence="1" id="KW-0472">Membrane</keyword>
<keyword evidence="1" id="KW-0812">Transmembrane</keyword>
<proteinExistence type="predicted"/>
<dbReference type="RefSeq" id="WP_119910061.1">
    <property type="nucleotide sequence ID" value="NZ_QZCH01000006.1"/>
</dbReference>
<reference evidence="2 3" key="2">
    <citation type="submission" date="2019-01" db="EMBL/GenBank/DDBJ databases">
        <title>Motilimonas pumilus sp. nov., isolated from the gut of sea cucumber (Apostichopus japonicus).</title>
        <authorList>
            <person name="Wang F.-Q."/>
            <person name="Ren L.-H."/>
            <person name="Lin Y.-W."/>
            <person name="Sun G.-H."/>
            <person name="Du Z.-J."/>
            <person name="Zhao J.-X."/>
            <person name="Liu X.-J."/>
            <person name="Liu L.-J."/>
        </authorList>
    </citation>
    <scope>NUCLEOTIDE SEQUENCE [LARGE SCALE GENOMIC DNA]</scope>
    <source>
        <strain evidence="2 3">PLHSC7-2</strain>
    </source>
</reference>
<feature type="transmembrane region" description="Helical" evidence="1">
    <location>
        <begin position="28"/>
        <end position="48"/>
    </location>
</feature>
<evidence type="ECO:0000313" key="3">
    <source>
        <dbReference type="Proteomes" id="UP000283255"/>
    </source>
</evidence>
<sequence>MKFFLFIASCLFFFLAWGELAKELTGFIGWFLIGMGALSLIGALSLSLGSNIGVNGTDGGDSGWGDSGGDCGGD</sequence>
<accession>A0A418YGI2</accession>
<name>A0A418YGI2_9GAMM</name>